<keyword evidence="3" id="KW-0732">Signal</keyword>
<proteinExistence type="predicted"/>
<feature type="compositionally biased region" description="Basic and acidic residues" evidence="1">
    <location>
        <begin position="370"/>
        <end position="384"/>
    </location>
</feature>
<accession>A0AAD7J285</accession>
<feature type="region of interest" description="Disordered" evidence="1">
    <location>
        <begin position="232"/>
        <end position="286"/>
    </location>
</feature>
<sequence>MALALALVLGAPLLVDAAAYTWSFGAQPTQCGNVSISVSGGSPPYEVLVVPYGSSPLPNNIEARKIQAVQSSSANISFKLNFPANSQFVAVVSDSTGFGSGGTSVGVEVTSSSDSSCFDASKMFRPTLCTLSCPQTPSFNASQHEYGSPQSNAPFKVGPINGTRGVIPGGDSFEIPQGAITNVPAEGTGFNWTAPLRGMTTLLLVGGDDRGNGTAGSTLYIVGSGDSNDNSCLNSASPVSTTGSPAGGSYSTSTSGAGTGGGSGGSSGGGSGSSGGGSGSSGGSGGSKTNVGAIAGGVVGGVAGLLAIVLIALFFIRRRRLGRQEKVRPDLLNDERDEGDEGGATRNELPQFYQPEPFTAGRSSVGGLTADDRHPSDLTDEHGRPISGVFSEGRSETPDPSTSMSTSTRKTAPMRQMRPVNIIQHADAGPSLPAQAGEEEPETVELPPAYTNIRKEAAAEA</sequence>
<feature type="region of interest" description="Disordered" evidence="1">
    <location>
        <begin position="332"/>
        <end position="461"/>
    </location>
</feature>
<dbReference type="EMBL" id="JARKIB010000052">
    <property type="protein sequence ID" value="KAJ7754444.1"/>
    <property type="molecule type" value="Genomic_DNA"/>
</dbReference>
<dbReference type="Proteomes" id="UP001215598">
    <property type="component" value="Unassembled WGS sequence"/>
</dbReference>
<feature type="transmembrane region" description="Helical" evidence="2">
    <location>
        <begin position="294"/>
        <end position="316"/>
    </location>
</feature>
<feature type="compositionally biased region" description="Low complexity" evidence="1">
    <location>
        <begin position="398"/>
        <end position="408"/>
    </location>
</feature>
<reference evidence="4" key="1">
    <citation type="submission" date="2023-03" db="EMBL/GenBank/DDBJ databases">
        <title>Massive genome expansion in bonnet fungi (Mycena s.s.) driven by repeated elements and novel gene families across ecological guilds.</title>
        <authorList>
            <consortium name="Lawrence Berkeley National Laboratory"/>
            <person name="Harder C.B."/>
            <person name="Miyauchi S."/>
            <person name="Viragh M."/>
            <person name="Kuo A."/>
            <person name="Thoen E."/>
            <person name="Andreopoulos B."/>
            <person name="Lu D."/>
            <person name="Skrede I."/>
            <person name="Drula E."/>
            <person name="Henrissat B."/>
            <person name="Morin E."/>
            <person name="Kohler A."/>
            <person name="Barry K."/>
            <person name="LaButti K."/>
            <person name="Morin E."/>
            <person name="Salamov A."/>
            <person name="Lipzen A."/>
            <person name="Mereny Z."/>
            <person name="Hegedus B."/>
            <person name="Baldrian P."/>
            <person name="Stursova M."/>
            <person name="Weitz H."/>
            <person name="Taylor A."/>
            <person name="Grigoriev I.V."/>
            <person name="Nagy L.G."/>
            <person name="Martin F."/>
            <person name="Kauserud H."/>
        </authorList>
    </citation>
    <scope>NUCLEOTIDE SEQUENCE</scope>
    <source>
        <strain evidence="4">CBHHK182m</strain>
    </source>
</reference>
<feature type="signal peptide" evidence="3">
    <location>
        <begin position="1"/>
        <end position="17"/>
    </location>
</feature>
<comment type="caution">
    <text evidence="4">The sequence shown here is derived from an EMBL/GenBank/DDBJ whole genome shotgun (WGS) entry which is preliminary data.</text>
</comment>
<feature type="compositionally biased region" description="Low complexity" evidence="1">
    <location>
        <begin position="240"/>
        <end position="256"/>
    </location>
</feature>
<feature type="chain" id="PRO_5041992640" evidence="3">
    <location>
        <begin position="18"/>
        <end position="461"/>
    </location>
</feature>
<dbReference type="PANTHER" id="PTHR16861:SF7">
    <property type="entry name" value="MEMBRANE ANCHOR OPY2 N-TERMINAL DOMAIN-CONTAINING PROTEIN"/>
    <property type="match status" value="1"/>
</dbReference>
<dbReference type="PANTHER" id="PTHR16861">
    <property type="entry name" value="GLYCOPROTEIN 38"/>
    <property type="match status" value="1"/>
</dbReference>
<evidence type="ECO:0000313" key="4">
    <source>
        <dbReference type="EMBL" id="KAJ7754444.1"/>
    </source>
</evidence>
<evidence type="ECO:0000256" key="1">
    <source>
        <dbReference type="SAM" id="MobiDB-lite"/>
    </source>
</evidence>
<protein>
    <submittedName>
        <fullName evidence="4">Uncharacterized protein</fullName>
    </submittedName>
</protein>
<dbReference type="AlphaFoldDB" id="A0AAD7J285"/>
<keyword evidence="2" id="KW-1133">Transmembrane helix</keyword>
<feature type="compositionally biased region" description="Gly residues" evidence="1">
    <location>
        <begin position="257"/>
        <end position="286"/>
    </location>
</feature>
<evidence type="ECO:0000313" key="5">
    <source>
        <dbReference type="Proteomes" id="UP001215598"/>
    </source>
</evidence>
<keyword evidence="2" id="KW-0812">Transmembrane</keyword>
<gene>
    <name evidence="4" type="ORF">B0H16DRAFT_1458948</name>
</gene>
<keyword evidence="2" id="KW-0472">Membrane</keyword>
<organism evidence="4 5">
    <name type="scientific">Mycena metata</name>
    <dbReference type="NCBI Taxonomy" id="1033252"/>
    <lineage>
        <taxon>Eukaryota</taxon>
        <taxon>Fungi</taxon>
        <taxon>Dikarya</taxon>
        <taxon>Basidiomycota</taxon>
        <taxon>Agaricomycotina</taxon>
        <taxon>Agaricomycetes</taxon>
        <taxon>Agaricomycetidae</taxon>
        <taxon>Agaricales</taxon>
        <taxon>Marasmiineae</taxon>
        <taxon>Mycenaceae</taxon>
        <taxon>Mycena</taxon>
    </lineage>
</organism>
<evidence type="ECO:0000256" key="2">
    <source>
        <dbReference type="SAM" id="Phobius"/>
    </source>
</evidence>
<name>A0AAD7J285_9AGAR</name>
<keyword evidence="5" id="KW-1185">Reference proteome</keyword>
<evidence type="ECO:0000256" key="3">
    <source>
        <dbReference type="SAM" id="SignalP"/>
    </source>
</evidence>